<dbReference type="InterPro" id="IPR018750">
    <property type="entry name" value="DUF2306_membrane"/>
</dbReference>
<feature type="transmembrane region" description="Helical" evidence="1">
    <location>
        <begin position="9"/>
        <end position="30"/>
    </location>
</feature>
<keyword evidence="1" id="KW-0812">Transmembrane</keyword>
<dbReference type="Proteomes" id="UP000610746">
    <property type="component" value="Unassembled WGS sequence"/>
</dbReference>
<evidence type="ECO:0000256" key="1">
    <source>
        <dbReference type="SAM" id="Phobius"/>
    </source>
</evidence>
<keyword evidence="1" id="KW-0472">Membrane</keyword>
<feature type="transmembrane region" description="Helical" evidence="1">
    <location>
        <begin position="182"/>
        <end position="203"/>
    </location>
</feature>
<evidence type="ECO:0000313" key="2">
    <source>
        <dbReference type="EMBL" id="NRS91298.1"/>
    </source>
</evidence>
<keyword evidence="3" id="KW-1185">Reference proteome</keyword>
<reference evidence="2" key="1">
    <citation type="submission" date="2020-05" db="EMBL/GenBank/DDBJ databases">
        <title>Genomic Encyclopedia of Type Strains, Phase IV (KMG-V): Genome sequencing to study the core and pangenomes of soil and plant-associated prokaryotes.</title>
        <authorList>
            <person name="Whitman W."/>
        </authorList>
    </citation>
    <scope>NUCLEOTIDE SEQUENCE</scope>
    <source>
        <strain evidence="2">16F</strain>
    </source>
</reference>
<dbReference type="Pfam" id="PF10067">
    <property type="entry name" value="DUF2306"/>
    <property type="match status" value="1"/>
</dbReference>
<accession>A0A8J8G536</accession>
<feature type="transmembrane region" description="Helical" evidence="1">
    <location>
        <begin position="91"/>
        <end position="109"/>
    </location>
</feature>
<organism evidence="2 3">
    <name type="scientific">Frigoriflavimonas asaccharolytica</name>
    <dbReference type="NCBI Taxonomy" id="2735899"/>
    <lineage>
        <taxon>Bacteria</taxon>
        <taxon>Pseudomonadati</taxon>
        <taxon>Bacteroidota</taxon>
        <taxon>Flavobacteriia</taxon>
        <taxon>Flavobacteriales</taxon>
        <taxon>Weeksellaceae</taxon>
        <taxon>Frigoriflavimonas</taxon>
    </lineage>
</organism>
<dbReference type="EMBL" id="JABSNO010000002">
    <property type="protein sequence ID" value="NRS91298.1"/>
    <property type="molecule type" value="Genomic_DNA"/>
</dbReference>
<dbReference type="RefSeq" id="WP_173777932.1">
    <property type="nucleotide sequence ID" value="NZ_JABSNO010000002.1"/>
</dbReference>
<comment type="caution">
    <text evidence="2">The sequence shown here is derived from an EMBL/GenBank/DDBJ whole genome shotgun (WGS) entry which is preliminary data.</text>
</comment>
<feature type="transmembrane region" description="Helical" evidence="1">
    <location>
        <begin position="157"/>
        <end position="176"/>
    </location>
</feature>
<dbReference type="AlphaFoldDB" id="A0A8J8G536"/>
<protein>
    <submittedName>
        <fullName evidence="2">Uncharacterized protein</fullName>
    </submittedName>
</protein>
<proteinExistence type="predicted"/>
<keyword evidence="1" id="KW-1133">Transmembrane helix</keyword>
<feature type="transmembrane region" description="Helical" evidence="1">
    <location>
        <begin position="115"/>
        <end position="137"/>
    </location>
</feature>
<sequence length="213" mass="25017">MNKLLIIKLLIYGALAYFIYLLFLITIQYIPINDEAGFLLIKQEEIKIPYYKISFYGHVYTSIFVICLGFFQFSTTIRKRFSFIHRWFGKFYIFLILFIASPTGLIMAYHANGGLISQISFILLSILWFVFTLMALLKIKIRLFLQHKNFMIRSYALTLSAVSLRLFKFLIVYFFELPPMDTYKIVSILGWTINLAIAELIVYSMRITKSAKI</sequence>
<name>A0A8J8G536_9FLAO</name>
<gene>
    <name evidence="2" type="ORF">HNQ03_000364</name>
</gene>
<feature type="transmembrane region" description="Helical" evidence="1">
    <location>
        <begin position="50"/>
        <end position="71"/>
    </location>
</feature>
<evidence type="ECO:0000313" key="3">
    <source>
        <dbReference type="Proteomes" id="UP000610746"/>
    </source>
</evidence>